<keyword evidence="3" id="KW-1185">Reference proteome</keyword>
<gene>
    <name evidence="2" type="ORF">GCM10010411_71550</name>
</gene>
<organism evidence="2 3">
    <name type="scientific">Actinomadura fulvescens</name>
    <dbReference type="NCBI Taxonomy" id="46160"/>
    <lineage>
        <taxon>Bacteria</taxon>
        <taxon>Bacillati</taxon>
        <taxon>Actinomycetota</taxon>
        <taxon>Actinomycetes</taxon>
        <taxon>Streptosporangiales</taxon>
        <taxon>Thermomonosporaceae</taxon>
        <taxon>Actinomadura</taxon>
    </lineage>
</organism>
<accession>A0ABP6CRM3</accession>
<dbReference type="NCBIfam" id="NF041216">
    <property type="entry name" value="CU044_2847_fam"/>
    <property type="match status" value="1"/>
</dbReference>
<sequence length="103" mass="11363">MATQVVKYQVDDSTVVRFEIDPPPGWQPVGADQLIGHVQQAVEPAVIAARAVLHKIREVGPDRVEVKFGIKVSGKMDWLVAKTAAESNFEITLTWEPEEPGRS</sequence>
<feature type="domain" description="Trypsin-co-occurring" evidence="1">
    <location>
        <begin position="9"/>
        <end position="96"/>
    </location>
</feature>
<evidence type="ECO:0000259" key="1">
    <source>
        <dbReference type="Pfam" id="PF19493"/>
    </source>
</evidence>
<dbReference type="Pfam" id="PF19493">
    <property type="entry name" value="Trypco1"/>
    <property type="match status" value="1"/>
</dbReference>
<comment type="caution">
    <text evidence="2">The sequence shown here is derived from an EMBL/GenBank/DDBJ whole genome shotgun (WGS) entry which is preliminary data.</text>
</comment>
<reference evidence="3" key="1">
    <citation type="journal article" date="2019" name="Int. J. Syst. Evol. Microbiol.">
        <title>The Global Catalogue of Microorganisms (GCM) 10K type strain sequencing project: providing services to taxonomists for standard genome sequencing and annotation.</title>
        <authorList>
            <consortium name="The Broad Institute Genomics Platform"/>
            <consortium name="The Broad Institute Genome Sequencing Center for Infectious Disease"/>
            <person name="Wu L."/>
            <person name="Ma J."/>
        </authorList>
    </citation>
    <scope>NUCLEOTIDE SEQUENCE [LARGE SCALE GENOMIC DNA]</scope>
    <source>
        <strain evidence="3">JCM 6833</strain>
    </source>
</reference>
<dbReference type="Proteomes" id="UP001501509">
    <property type="component" value="Unassembled WGS sequence"/>
</dbReference>
<evidence type="ECO:0000313" key="3">
    <source>
        <dbReference type="Proteomes" id="UP001501509"/>
    </source>
</evidence>
<dbReference type="EMBL" id="BAAATD010000012">
    <property type="protein sequence ID" value="GAA2624729.1"/>
    <property type="molecule type" value="Genomic_DNA"/>
</dbReference>
<proteinExistence type="predicted"/>
<dbReference type="RefSeq" id="WP_344546923.1">
    <property type="nucleotide sequence ID" value="NZ_BAAATD010000012.1"/>
</dbReference>
<name>A0ABP6CRM3_9ACTN</name>
<evidence type="ECO:0000313" key="2">
    <source>
        <dbReference type="EMBL" id="GAA2624729.1"/>
    </source>
</evidence>
<protein>
    <recommendedName>
        <fullName evidence="1">Trypsin-co-occurring domain-containing protein</fullName>
    </recommendedName>
</protein>
<dbReference type="InterPro" id="IPR045794">
    <property type="entry name" value="Trypco1"/>
</dbReference>